<dbReference type="GO" id="GO:0005096">
    <property type="term" value="F:GTPase activator activity"/>
    <property type="evidence" value="ECO:0007669"/>
    <property type="project" value="InterPro"/>
</dbReference>
<dbReference type="KEGG" id="nai:NECAME_13498"/>
<dbReference type="GO" id="GO:0016328">
    <property type="term" value="C:lateral plasma membrane"/>
    <property type="evidence" value="ECO:0007669"/>
    <property type="project" value="TreeGrafter"/>
</dbReference>
<dbReference type="Proteomes" id="UP000053676">
    <property type="component" value="Unassembled WGS sequence"/>
</dbReference>
<dbReference type="SUPFAM" id="SSF48371">
    <property type="entry name" value="ARM repeat"/>
    <property type="match status" value="1"/>
</dbReference>
<protein>
    <recommendedName>
        <fullName evidence="1">Tubulin-folding cofactor D ARM repeats domain-containing protein</fullName>
    </recommendedName>
</protein>
<dbReference type="AlphaFoldDB" id="W2SUV4"/>
<dbReference type="Pfam" id="PF25767">
    <property type="entry name" value="ARM_TBCD_2nd"/>
    <property type="match status" value="1"/>
</dbReference>
<sequence length="204" mass="22912">MGRHALGSNVRDAACYVLWAFARAYEPEELKSFIETVATSLMCVALFDREVNLRRAASAAFQENVGRQANFPDGVALLTIGNATCGYNLKFPPNLMWIFTADYFAVGNRLRCYTKVCVEVVRFPKYAEAIVDHLLENKIVHWDEVIREQAAIALGLLAPHQPYYLSAKLDNLLCGCNSPNPVSPQARLFIGSFTFVARFDIKWI</sequence>
<dbReference type="InterPro" id="IPR033162">
    <property type="entry name" value="TBCD"/>
</dbReference>
<gene>
    <name evidence="2" type="ORF">NECAME_13498</name>
</gene>
<name>W2SUV4_NECAM</name>
<dbReference type="EMBL" id="KI660488">
    <property type="protein sequence ID" value="ETN73524.1"/>
    <property type="molecule type" value="Genomic_DNA"/>
</dbReference>
<dbReference type="InterPro" id="IPR016024">
    <property type="entry name" value="ARM-type_fold"/>
</dbReference>
<feature type="domain" description="Tubulin-folding cofactor D ARM repeats" evidence="1">
    <location>
        <begin position="2"/>
        <end position="75"/>
    </location>
</feature>
<dbReference type="GO" id="GO:0070830">
    <property type="term" value="P:bicellular tight junction assembly"/>
    <property type="evidence" value="ECO:0007669"/>
    <property type="project" value="TreeGrafter"/>
</dbReference>
<dbReference type="STRING" id="51031.W2SUV4"/>
<organism evidence="2 3">
    <name type="scientific">Necator americanus</name>
    <name type="common">Human hookworm</name>
    <dbReference type="NCBI Taxonomy" id="51031"/>
    <lineage>
        <taxon>Eukaryota</taxon>
        <taxon>Metazoa</taxon>
        <taxon>Ecdysozoa</taxon>
        <taxon>Nematoda</taxon>
        <taxon>Chromadorea</taxon>
        <taxon>Rhabditida</taxon>
        <taxon>Rhabditina</taxon>
        <taxon>Rhabditomorpha</taxon>
        <taxon>Strongyloidea</taxon>
        <taxon>Ancylostomatidae</taxon>
        <taxon>Bunostominae</taxon>
        <taxon>Necator</taxon>
    </lineage>
</organism>
<evidence type="ECO:0000313" key="2">
    <source>
        <dbReference type="EMBL" id="ETN73524.1"/>
    </source>
</evidence>
<keyword evidence="3" id="KW-1185">Reference proteome</keyword>
<evidence type="ECO:0000259" key="1">
    <source>
        <dbReference type="Pfam" id="PF25767"/>
    </source>
</evidence>
<dbReference type="PANTHER" id="PTHR12658">
    <property type="entry name" value="BETA-TUBULIN COFACTOR D"/>
    <property type="match status" value="1"/>
</dbReference>
<dbReference type="InterPro" id="IPR058033">
    <property type="entry name" value="ARM_TBCD_2nd"/>
</dbReference>
<evidence type="ECO:0000313" key="3">
    <source>
        <dbReference type="Proteomes" id="UP000053676"/>
    </source>
</evidence>
<dbReference type="GO" id="GO:0034333">
    <property type="term" value="P:adherens junction assembly"/>
    <property type="evidence" value="ECO:0007669"/>
    <property type="project" value="TreeGrafter"/>
</dbReference>
<accession>W2SUV4</accession>
<reference evidence="3" key="1">
    <citation type="journal article" date="2014" name="Nat. Genet.">
        <title>Genome of the human hookworm Necator americanus.</title>
        <authorList>
            <person name="Tang Y.T."/>
            <person name="Gao X."/>
            <person name="Rosa B.A."/>
            <person name="Abubucker S."/>
            <person name="Hallsworth-Pepin K."/>
            <person name="Martin J."/>
            <person name="Tyagi R."/>
            <person name="Heizer E."/>
            <person name="Zhang X."/>
            <person name="Bhonagiri-Palsikar V."/>
            <person name="Minx P."/>
            <person name="Warren W.C."/>
            <person name="Wang Q."/>
            <person name="Zhan B."/>
            <person name="Hotez P.J."/>
            <person name="Sternberg P.W."/>
            <person name="Dougall A."/>
            <person name="Gaze S.T."/>
            <person name="Mulvenna J."/>
            <person name="Sotillo J."/>
            <person name="Ranganathan S."/>
            <person name="Rabelo E.M."/>
            <person name="Wilson R.K."/>
            <person name="Felgner P.L."/>
            <person name="Bethony J."/>
            <person name="Hawdon J.M."/>
            <person name="Gasser R.B."/>
            <person name="Loukas A."/>
            <person name="Mitreva M."/>
        </authorList>
    </citation>
    <scope>NUCLEOTIDE SEQUENCE [LARGE SCALE GENOMIC DNA]</scope>
</reference>
<proteinExistence type="predicted"/>
<dbReference type="GO" id="GO:0007023">
    <property type="term" value="P:post-chaperonin tubulin folding pathway"/>
    <property type="evidence" value="ECO:0007669"/>
    <property type="project" value="InterPro"/>
</dbReference>
<dbReference type="OrthoDB" id="10253476at2759"/>
<dbReference type="OMA" id="CAEICHA"/>
<dbReference type="GO" id="GO:0048487">
    <property type="term" value="F:beta-tubulin binding"/>
    <property type="evidence" value="ECO:0007669"/>
    <property type="project" value="InterPro"/>
</dbReference>
<dbReference type="GO" id="GO:0000226">
    <property type="term" value="P:microtubule cytoskeleton organization"/>
    <property type="evidence" value="ECO:0007669"/>
    <property type="project" value="TreeGrafter"/>
</dbReference>
<dbReference type="GO" id="GO:0007021">
    <property type="term" value="P:tubulin complex assembly"/>
    <property type="evidence" value="ECO:0007669"/>
    <property type="project" value="InterPro"/>
</dbReference>
<dbReference type="PANTHER" id="PTHR12658:SF0">
    <property type="entry name" value="TUBULIN-SPECIFIC CHAPERONE D"/>
    <property type="match status" value="1"/>
</dbReference>